<reference evidence="3 4" key="1">
    <citation type="submission" date="2021-02" db="EMBL/GenBank/DDBJ databases">
        <title>Variation within the Batrachochytrium salamandrivorans European outbreak.</title>
        <authorList>
            <person name="Kelly M."/>
            <person name="Pasmans F."/>
            <person name="Shea T.P."/>
            <person name="Munoz J.F."/>
            <person name="Carranza S."/>
            <person name="Cuomo C.A."/>
            <person name="Martel A."/>
        </authorList>
    </citation>
    <scope>NUCLEOTIDE SEQUENCE [LARGE SCALE GENOMIC DNA]</scope>
    <source>
        <strain evidence="3 4">AMFP18/2</strain>
    </source>
</reference>
<dbReference type="InterPro" id="IPR036875">
    <property type="entry name" value="Znf_CCHC_sf"/>
</dbReference>
<feature type="domain" description="CCHC-type" evidence="2">
    <location>
        <begin position="83"/>
        <end position="99"/>
    </location>
</feature>
<gene>
    <name evidence="3" type="ORF">BASA50_009194</name>
</gene>
<name>A0ABQ8F214_9FUNG</name>
<dbReference type="SUPFAM" id="SSF57756">
    <property type="entry name" value="Retrovirus zinc finger-like domains"/>
    <property type="match status" value="1"/>
</dbReference>
<keyword evidence="4" id="KW-1185">Reference proteome</keyword>
<evidence type="ECO:0000313" key="4">
    <source>
        <dbReference type="Proteomes" id="UP001648503"/>
    </source>
</evidence>
<dbReference type="InterPro" id="IPR001878">
    <property type="entry name" value="Znf_CCHC"/>
</dbReference>
<evidence type="ECO:0000313" key="3">
    <source>
        <dbReference type="EMBL" id="KAH6590698.1"/>
    </source>
</evidence>
<dbReference type="Proteomes" id="UP001648503">
    <property type="component" value="Unassembled WGS sequence"/>
</dbReference>
<evidence type="ECO:0000256" key="1">
    <source>
        <dbReference type="PROSITE-ProRule" id="PRU00047"/>
    </source>
</evidence>
<keyword evidence="1" id="KW-0863">Zinc-finger</keyword>
<keyword evidence="1" id="KW-0479">Metal-binding</keyword>
<keyword evidence="1" id="KW-0862">Zinc</keyword>
<dbReference type="PROSITE" id="PS50158">
    <property type="entry name" value="ZF_CCHC"/>
    <property type="match status" value="1"/>
</dbReference>
<sequence>MTLPSFSQPHIVGSEGVTYGNGLKLKNTPFISNWFRGSTRVSQGTCHVFGSIPRLLCTTTCQRVFLKGILATSNATYAPTSQRCHKCNEVGHYANRCPKLTNAAPVPTRHSSALVTNQSSNQNGFTVVYQEPEAESKDPTVEDFYELFSKQPSNHLSQSLSEQTGIDYNCVFSTHYF</sequence>
<dbReference type="EMBL" id="JAFCIX010000425">
    <property type="protein sequence ID" value="KAH6590698.1"/>
    <property type="molecule type" value="Genomic_DNA"/>
</dbReference>
<protein>
    <recommendedName>
        <fullName evidence="2">CCHC-type domain-containing protein</fullName>
    </recommendedName>
</protein>
<organism evidence="3 4">
    <name type="scientific">Batrachochytrium salamandrivorans</name>
    <dbReference type="NCBI Taxonomy" id="1357716"/>
    <lineage>
        <taxon>Eukaryota</taxon>
        <taxon>Fungi</taxon>
        <taxon>Fungi incertae sedis</taxon>
        <taxon>Chytridiomycota</taxon>
        <taxon>Chytridiomycota incertae sedis</taxon>
        <taxon>Chytridiomycetes</taxon>
        <taxon>Rhizophydiales</taxon>
        <taxon>Rhizophydiales incertae sedis</taxon>
        <taxon>Batrachochytrium</taxon>
    </lineage>
</organism>
<comment type="caution">
    <text evidence="3">The sequence shown here is derived from an EMBL/GenBank/DDBJ whole genome shotgun (WGS) entry which is preliminary data.</text>
</comment>
<proteinExistence type="predicted"/>
<dbReference type="Gene3D" id="4.10.60.10">
    <property type="entry name" value="Zinc finger, CCHC-type"/>
    <property type="match status" value="1"/>
</dbReference>
<accession>A0ABQ8F214</accession>
<evidence type="ECO:0000259" key="2">
    <source>
        <dbReference type="PROSITE" id="PS50158"/>
    </source>
</evidence>
<dbReference type="Pfam" id="PF00098">
    <property type="entry name" value="zf-CCHC"/>
    <property type="match status" value="1"/>
</dbReference>
<dbReference type="SMART" id="SM00343">
    <property type="entry name" value="ZnF_C2HC"/>
    <property type="match status" value="1"/>
</dbReference>